<reference evidence="1 2" key="1">
    <citation type="submission" date="2018-09" db="EMBL/GenBank/DDBJ databases">
        <authorList>
            <person name="Zhu H."/>
        </authorList>
    </citation>
    <scope>NUCLEOTIDE SEQUENCE [LARGE SCALE GENOMIC DNA]</scope>
    <source>
        <strain evidence="1 2">K2R01-6</strain>
    </source>
</reference>
<comment type="caution">
    <text evidence="1">The sequence shown here is derived from an EMBL/GenBank/DDBJ whole genome shotgun (WGS) entry which is preliminary data.</text>
</comment>
<dbReference type="PANTHER" id="PTHR39327">
    <property type="match status" value="1"/>
</dbReference>
<dbReference type="Pfam" id="PF06035">
    <property type="entry name" value="Peptidase_C93"/>
    <property type="match status" value="1"/>
</dbReference>
<accession>A0A418WJN6</accession>
<dbReference type="InterPro" id="IPR010319">
    <property type="entry name" value="Transglutaminase-like_Cys_pept"/>
</dbReference>
<dbReference type="PANTHER" id="PTHR39327:SF1">
    <property type="entry name" value="BLR5470 PROTEIN"/>
    <property type="match status" value="1"/>
</dbReference>
<keyword evidence="2" id="KW-1185">Reference proteome</keyword>
<dbReference type="Gene3D" id="3.10.620.30">
    <property type="match status" value="1"/>
</dbReference>
<evidence type="ECO:0000313" key="1">
    <source>
        <dbReference type="EMBL" id="RJF90234.1"/>
    </source>
</evidence>
<dbReference type="RefSeq" id="WP_119761269.1">
    <property type="nucleotide sequence ID" value="NZ_QYUM01000003.1"/>
</dbReference>
<dbReference type="AlphaFoldDB" id="A0A418WJN6"/>
<evidence type="ECO:0000313" key="2">
    <source>
        <dbReference type="Proteomes" id="UP000286100"/>
    </source>
</evidence>
<gene>
    <name evidence="1" type="ORF">D3876_08085</name>
</gene>
<protein>
    <recommendedName>
        <fullName evidence="3">Transglutaminase</fullName>
    </recommendedName>
</protein>
<dbReference type="EMBL" id="QYUM01000003">
    <property type="protein sequence ID" value="RJF90234.1"/>
    <property type="molecule type" value="Genomic_DNA"/>
</dbReference>
<name>A0A418WJN6_9SPHN</name>
<dbReference type="Proteomes" id="UP000286100">
    <property type="component" value="Unassembled WGS sequence"/>
</dbReference>
<sequence>MRSSCAFARWNGTSKSRIVNMWVNQQAAFADDSKLHPGADLWASAETTLGQKRGDCEDYAIAKRALILALGMADSDMYLVIARDLVRRVDHAVLVVPSSSGYVVMDNGTDLLLAAERAADYRPIFNFAGDRAWIHGRGTDRRLAATGRSSSPGRVVEVIGD</sequence>
<dbReference type="OrthoDB" id="5401788at2"/>
<organism evidence="1 2">
    <name type="scientific">Sphingomonas cavernae</name>
    <dbReference type="NCBI Taxonomy" id="2320861"/>
    <lineage>
        <taxon>Bacteria</taxon>
        <taxon>Pseudomonadati</taxon>
        <taxon>Pseudomonadota</taxon>
        <taxon>Alphaproteobacteria</taxon>
        <taxon>Sphingomonadales</taxon>
        <taxon>Sphingomonadaceae</taxon>
        <taxon>Sphingomonas</taxon>
    </lineage>
</organism>
<proteinExistence type="predicted"/>
<evidence type="ECO:0008006" key="3">
    <source>
        <dbReference type="Google" id="ProtNLM"/>
    </source>
</evidence>